<evidence type="ECO:0000313" key="3">
    <source>
        <dbReference type="Proteomes" id="UP000264141"/>
    </source>
</evidence>
<dbReference type="InterPro" id="IPR008979">
    <property type="entry name" value="Galactose-bd-like_sf"/>
</dbReference>
<dbReference type="Pfam" id="PF08531">
    <property type="entry name" value="Bac_rhamnosid_N"/>
    <property type="match status" value="1"/>
</dbReference>
<dbReference type="AlphaFoldDB" id="A0A3D1JCD6"/>
<dbReference type="STRING" id="229919.GCA_001050195_02279"/>
<dbReference type="EMBL" id="DPBP01000001">
    <property type="protein sequence ID" value="HCE16240.1"/>
    <property type="molecule type" value="Genomic_DNA"/>
</dbReference>
<name>A0A3D1JCD6_9CHLR</name>
<dbReference type="Gene3D" id="2.60.120.260">
    <property type="entry name" value="Galactose-binding domain-like"/>
    <property type="match status" value="1"/>
</dbReference>
<sequence length="296" mass="33096">MSSNVTPDDFPEIRWNGHWIWAPEEPIFPAENLISGARPQMLEAHALFRKKFNLTQVPRRVPARMTADSRYVFFVNEREVYRGPIRSQPGRMYYDFFDLAPYLHTGENVLAVYVKYYGRPNSFWMPATPNLTLGRTGILVFEADLGAQGWLVSDGSWKARKCEAWDGNWREENDDPAGGGVPVEIFDARRFPAGWQAIEFDDAGWGSAQVVPAMHIGGFADTQPPTDPYGPLYPRPIARVGGQVQLVRREHHEKSYFPTRSAPVSGAGVSGGACRLPIESGRSKDGLSCGYQPAPH</sequence>
<reference evidence="2 3" key="1">
    <citation type="journal article" date="2018" name="Nat. Biotechnol.">
        <title>A standardized bacterial taxonomy based on genome phylogeny substantially revises the tree of life.</title>
        <authorList>
            <person name="Parks D.H."/>
            <person name="Chuvochina M."/>
            <person name="Waite D.W."/>
            <person name="Rinke C."/>
            <person name="Skarshewski A."/>
            <person name="Chaumeil P.A."/>
            <person name="Hugenholtz P."/>
        </authorList>
    </citation>
    <scope>NUCLEOTIDE SEQUENCE [LARGE SCALE GENOMIC DNA]</scope>
    <source>
        <strain evidence="2">UBA8781</strain>
    </source>
</reference>
<dbReference type="InterPro" id="IPR016007">
    <property type="entry name" value="Alpha_rhamnosid"/>
</dbReference>
<dbReference type="PANTHER" id="PTHR33307:SF6">
    <property type="entry name" value="ALPHA-RHAMNOSIDASE (EUROFUNG)-RELATED"/>
    <property type="match status" value="1"/>
</dbReference>
<dbReference type="PANTHER" id="PTHR33307">
    <property type="entry name" value="ALPHA-RHAMNOSIDASE (EUROFUNG)"/>
    <property type="match status" value="1"/>
</dbReference>
<protein>
    <recommendedName>
        <fullName evidence="1">Bacterial alpha-L-rhamnosidase N-terminal domain-containing protein</fullName>
    </recommendedName>
</protein>
<accession>A0A3D1JCD6</accession>
<dbReference type="SUPFAM" id="SSF49785">
    <property type="entry name" value="Galactose-binding domain-like"/>
    <property type="match status" value="1"/>
</dbReference>
<dbReference type="Proteomes" id="UP000264141">
    <property type="component" value="Unassembled WGS sequence"/>
</dbReference>
<evidence type="ECO:0000259" key="1">
    <source>
        <dbReference type="Pfam" id="PF08531"/>
    </source>
</evidence>
<organism evidence="2 3">
    <name type="scientific">Anaerolinea thermolimosa</name>
    <dbReference type="NCBI Taxonomy" id="229919"/>
    <lineage>
        <taxon>Bacteria</taxon>
        <taxon>Bacillati</taxon>
        <taxon>Chloroflexota</taxon>
        <taxon>Anaerolineae</taxon>
        <taxon>Anaerolineales</taxon>
        <taxon>Anaerolineaceae</taxon>
        <taxon>Anaerolinea</taxon>
    </lineage>
</organism>
<dbReference type="RefSeq" id="WP_062193761.1">
    <property type="nucleotide sequence ID" value="NZ_DF967965.1"/>
</dbReference>
<dbReference type="OrthoDB" id="9761045at2"/>
<evidence type="ECO:0000313" key="2">
    <source>
        <dbReference type="EMBL" id="HCE16240.1"/>
    </source>
</evidence>
<comment type="caution">
    <text evidence="2">The sequence shown here is derived from an EMBL/GenBank/DDBJ whole genome shotgun (WGS) entry which is preliminary data.</text>
</comment>
<proteinExistence type="predicted"/>
<feature type="domain" description="Bacterial alpha-L-rhamnosidase N-terminal" evidence="1">
    <location>
        <begin position="91"/>
        <end position="213"/>
    </location>
</feature>
<gene>
    <name evidence="2" type="ORF">DEQ80_00115</name>
</gene>
<dbReference type="InterPro" id="IPR013737">
    <property type="entry name" value="Bac_rhamnosid_N"/>
</dbReference>